<feature type="compositionally biased region" description="Low complexity" evidence="5">
    <location>
        <begin position="535"/>
        <end position="553"/>
    </location>
</feature>
<sequence length="845" mass="93286">MSVVGFDLGNESCIVAVARQRGIDVVLNEESKRETPAIVCFGDKQRFIGTAGAASSTMNPKNSISQIKRLIGRKYSDPELQRDIAAFPFRVSEGPDGFPLVHARYLGEERVFTPTQLMAMVLSNLKGIAESNLNTAVVDCCIGIPVYFTDLQRRAVLDAATIAGLRPLRLFHETTSTALAYGIYKTDLPENDQLNVAFVDVGHASMQVCIAGYKKGQLKVLAHAYDRSLGGRDFDEVLFKHFAAKFKDEYKIDVYQNARACIRLRVACEKLKKVLSANPESPMNIECLMDEKDVRGFIKRDEFEQISAPILERVKGPLEKALAEAGLTTENVHFVEVVGSGSRVPAIIKILTDFFGKEPRRTMNASECVARGCALECAILSPTFKVREFQVNDGFPFSIAMSWKPDSQNGDNQQTVVFPKGNPMPSVKALTFYRSNTFSVDVTYVDTGDLQISPKISTYTIGPFHPSKGDKAKLKVKVRLNIHGVVSVESATMLEEEEVEVPVSATTEPPKDSAKMETDDTPNEAASGTDVNMQEAKAPADAAADGAENGAPNSEEKSVPMETDAKVEPSKKKVKKTNVPVAELVYGALGTTELQKAVEKEFEMALQDRVMEETKDKKNAVESYVYDMRNKLYDKYNDFVTAEDKEAFIAKLQEVEDWLYEDGEDETKGVYVAKLEELKKVGDPIEARYKEWMDRGPAIDQLAYCINSFREAALSKDPKFDHIEMEEKQKVINECSEAEVWLREKKQQQDALPKHANPVLLSSDIKKKAETVDRFCKPIMMKPKPAPKPQTPPQTPPTETSAGGAQTPEQQPQGAETAGEASEGGASESTGEQMETDKPEGTEAA</sequence>
<dbReference type="Gene3D" id="1.20.1270.10">
    <property type="match status" value="1"/>
</dbReference>
<feature type="compositionally biased region" description="Basic and acidic residues" evidence="5">
    <location>
        <begin position="509"/>
        <end position="518"/>
    </location>
</feature>
<reference evidence="6" key="2">
    <citation type="submission" date="2018-05" db="EMBL/GenBank/DDBJ databases">
        <title>OpunRS2 (Oryza punctata Reference Sequence Version 2).</title>
        <authorList>
            <person name="Zhang J."/>
            <person name="Kudrna D."/>
            <person name="Lee S."/>
            <person name="Talag J."/>
            <person name="Welchert J."/>
            <person name="Wing R.A."/>
        </authorList>
    </citation>
    <scope>NUCLEOTIDE SEQUENCE [LARGE SCALE GENOMIC DNA]</scope>
</reference>
<accession>A0A0E0JEX1</accession>
<proteinExistence type="inferred from homology"/>
<dbReference type="GO" id="GO:0005634">
    <property type="term" value="C:nucleus"/>
    <property type="evidence" value="ECO:0007669"/>
    <property type="project" value="TreeGrafter"/>
</dbReference>
<dbReference type="Proteomes" id="UP000026962">
    <property type="component" value="Chromosome 1"/>
</dbReference>
<dbReference type="Gene3D" id="3.90.640.10">
    <property type="entry name" value="Actin, Chain A, domain 4"/>
    <property type="match status" value="1"/>
</dbReference>
<dbReference type="GO" id="GO:0005829">
    <property type="term" value="C:cytosol"/>
    <property type="evidence" value="ECO:0007669"/>
    <property type="project" value="TreeGrafter"/>
</dbReference>
<dbReference type="InterPro" id="IPR029048">
    <property type="entry name" value="HSP70_C_sf"/>
</dbReference>
<dbReference type="Gramene" id="OPUNC01G05090.2">
    <property type="protein sequence ID" value="OPUNC01G05090.2"/>
    <property type="gene ID" value="OPUNC01G05090"/>
</dbReference>
<evidence type="ECO:0000256" key="4">
    <source>
        <dbReference type="ARBA" id="ARBA00061090"/>
    </source>
</evidence>
<organism evidence="6">
    <name type="scientific">Oryza punctata</name>
    <name type="common">Red rice</name>
    <dbReference type="NCBI Taxonomy" id="4537"/>
    <lineage>
        <taxon>Eukaryota</taxon>
        <taxon>Viridiplantae</taxon>
        <taxon>Streptophyta</taxon>
        <taxon>Embryophyta</taxon>
        <taxon>Tracheophyta</taxon>
        <taxon>Spermatophyta</taxon>
        <taxon>Magnoliopsida</taxon>
        <taxon>Liliopsida</taxon>
        <taxon>Poales</taxon>
        <taxon>Poaceae</taxon>
        <taxon>BOP clade</taxon>
        <taxon>Oryzoideae</taxon>
        <taxon>Oryzeae</taxon>
        <taxon>Oryzinae</taxon>
        <taxon>Oryza</taxon>
    </lineage>
</organism>
<dbReference type="PANTHER" id="PTHR45639">
    <property type="entry name" value="HSC70CB, ISOFORM G-RELATED"/>
    <property type="match status" value="1"/>
</dbReference>
<evidence type="ECO:0000256" key="2">
    <source>
        <dbReference type="ARBA" id="ARBA00022840"/>
    </source>
</evidence>
<feature type="compositionally biased region" description="Polar residues" evidence="5">
    <location>
        <begin position="799"/>
        <end position="813"/>
    </location>
</feature>
<dbReference type="EnsemblPlants" id="OPUNC01G05090.1">
    <property type="protein sequence ID" value="OPUNC01G05090.1"/>
    <property type="gene ID" value="OPUNC01G05090"/>
</dbReference>
<feature type="compositionally biased region" description="Low complexity" evidence="5">
    <location>
        <begin position="814"/>
        <end position="832"/>
    </location>
</feature>
<evidence type="ECO:0000256" key="5">
    <source>
        <dbReference type="SAM" id="MobiDB-lite"/>
    </source>
</evidence>
<dbReference type="FunFam" id="3.90.640.10:FF:000004">
    <property type="entry name" value="Heat shock 70 kDa protein 4"/>
    <property type="match status" value="1"/>
</dbReference>
<feature type="region of interest" description="Disordered" evidence="5">
    <location>
        <begin position="744"/>
        <end position="845"/>
    </location>
</feature>
<dbReference type="Gene3D" id="3.30.420.40">
    <property type="match status" value="2"/>
</dbReference>
<dbReference type="InterPro" id="IPR013126">
    <property type="entry name" value="Hsp_70_fam"/>
</dbReference>
<dbReference type="Pfam" id="PF00012">
    <property type="entry name" value="HSP70"/>
    <property type="match status" value="1"/>
</dbReference>
<dbReference type="PRINTS" id="PR00301">
    <property type="entry name" value="HEATSHOCK70"/>
</dbReference>
<dbReference type="InterPro" id="IPR029047">
    <property type="entry name" value="HSP70_peptide-bd_sf"/>
</dbReference>
<dbReference type="SUPFAM" id="SSF53067">
    <property type="entry name" value="Actin-like ATPase domain"/>
    <property type="match status" value="2"/>
</dbReference>
<evidence type="ECO:0000313" key="7">
    <source>
        <dbReference type="Proteomes" id="UP000026962"/>
    </source>
</evidence>
<dbReference type="Gene3D" id="2.60.34.10">
    <property type="entry name" value="Substrate Binding Domain Of DNAk, Chain A, domain 1"/>
    <property type="match status" value="1"/>
</dbReference>
<dbReference type="InterPro" id="IPR043129">
    <property type="entry name" value="ATPase_NBD"/>
</dbReference>
<dbReference type="Gramene" id="OPUNC01G05090.1">
    <property type="protein sequence ID" value="OPUNC01G05090.1"/>
    <property type="gene ID" value="OPUNC01G05090"/>
</dbReference>
<comment type="similarity">
    <text evidence="4">Belongs to the heat shock protein 70 (TC 1.A.33) family. HSP110/SSE subfamily.</text>
</comment>
<dbReference type="GO" id="GO:0005524">
    <property type="term" value="F:ATP binding"/>
    <property type="evidence" value="ECO:0007669"/>
    <property type="project" value="UniProtKB-KW"/>
</dbReference>
<dbReference type="SUPFAM" id="SSF100920">
    <property type="entry name" value="Heat shock protein 70kD (HSP70), peptide-binding domain"/>
    <property type="match status" value="1"/>
</dbReference>
<reference evidence="6" key="1">
    <citation type="submission" date="2015-04" db="UniProtKB">
        <authorList>
            <consortium name="EnsemblPlants"/>
        </authorList>
    </citation>
    <scope>IDENTIFICATION</scope>
</reference>
<keyword evidence="7" id="KW-1185">Reference proteome</keyword>
<keyword evidence="3" id="KW-0143">Chaperone</keyword>
<evidence type="ECO:0000256" key="3">
    <source>
        <dbReference type="ARBA" id="ARBA00023186"/>
    </source>
</evidence>
<dbReference type="AlphaFoldDB" id="A0A0E0JEX1"/>
<feature type="region of interest" description="Disordered" evidence="5">
    <location>
        <begin position="497"/>
        <end position="573"/>
    </location>
</feature>
<dbReference type="Gene3D" id="3.30.30.30">
    <property type="match status" value="1"/>
</dbReference>
<dbReference type="PANTHER" id="PTHR45639:SF4">
    <property type="entry name" value="HSC70CB, ISOFORM G"/>
    <property type="match status" value="1"/>
</dbReference>
<keyword evidence="1" id="KW-0547">Nucleotide-binding</keyword>
<dbReference type="EnsemblPlants" id="OPUNC01G05090.2">
    <property type="protein sequence ID" value="OPUNC01G05090.2"/>
    <property type="gene ID" value="OPUNC01G05090"/>
</dbReference>
<protein>
    <submittedName>
        <fullName evidence="6">Uncharacterized protein</fullName>
    </submittedName>
</protein>
<dbReference type="FunFam" id="3.30.420.40:FF:000171">
    <property type="entry name" value="Heat shock 70 kDa protein 4"/>
    <property type="match status" value="2"/>
</dbReference>
<dbReference type="SUPFAM" id="SSF100934">
    <property type="entry name" value="Heat shock protein 70kD (HSP70), C-terminal subdomain"/>
    <property type="match status" value="2"/>
</dbReference>
<dbReference type="eggNOG" id="KOG0103">
    <property type="taxonomic scope" value="Eukaryota"/>
</dbReference>
<feature type="compositionally biased region" description="Basic and acidic residues" evidence="5">
    <location>
        <begin position="835"/>
        <end position="845"/>
    </location>
</feature>
<dbReference type="GO" id="GO:0140662">
    <property type="term" value="F:ATP-dependent protein folding chaperone"/>
    <property type="evidence" value="ECO:0007669"/>
    <property type="project" value="InterPro"/>
</dbReference>
<keyword evidence="2" id="KW-0067">ATP-binding</keyword>
<dbReference type="HOGENOM" id="CLU_005965_5_1_1"/>
<dbReference type="OMA" id="WEQSPEI"/>
<feature type="compositionally biased region" description="Basic and acidic residues" evidence="5">
    <location>
        <begin position="764"/>
        <end position="776"/>
    </location>
</feature>
<feature type="compositionally biased region" description="Basic and acidic residues" evidence="5">
    <location>
        <begin position="554"/>
        <end position="571"/>
    </location>
</feature>
<dbReference type="FunFam" id="1.20.1270.10:FF:000002">
    <property type="entry name" value="Heat shock 70 kDa protein 4"/>
    <property type="match status" value="1"/>
</dbReference>
<dbReference type="FunFam" id="3.30.30.30:FF:000002">
    <property type="entry name" value="Heat shock 70 kDa protein 4"/>
    <property type="match status" value="1"/>
</dbReference>
<name>A0A0E0JEX1_ORYPU</name>
<dbReference type="STRING" id="4537.A0A0E0JEX1"/>
<dbReference type="CDD" id="cd24095">
    <property type="entry name" value="ASKHA_NBD_HSP70_AtHsp70-14-like"/>
    <property type="match status" value="1"/>
</dbReference>
<dbReference type="FunFam" id="2.60.34.10:FF:000018">
    <property type="entry name" value="Heat shock 70 kDa protein 4L"/>
    <property type="match status" value="1"/>
</dbReference>
<feature type="compositionally biased region" description="Pro residues" evidence="5">
    <location>
        <begin position="784"/>
        <end position="796"/>
    </location>
</feature>
<evidence type="ECO:0000256" key="1">
    <source>
        <dbReference type="ARBA" id="ARBA00022741"/>
    </source>
</evidence>
<evidence type="ECO:0000313" key="6">
    <source>
        <dbReference type="EnsemblPlants" id="OPUNC01G05090.2"/>
    </source>
</evidence>